<evidence type="ECO:0000256" key="4">
    <source>
        <dbReference type="ARBA" id="ARBA00022692"/>
    </source>
</evidence>
<sequence length="340" mass="36721">MSADRLRSLARRVGQYLLVLWAAVTLNFALPHLAPGDPVVYLYGGAEGNLAPEYVARIRAEYGLDQSIPEQYLSFWAGLLRGDLGMSVSMNRPVFDVLMDKLPWTVALVGLGMLFAAVLGTLLGTWAAWRRGTKRETATLTATLAVDSMPGFWVGMILIAIFSVGLGWFPSYGAATIGAEGWAWFGEVIARLVLPVATLTIASIGGFFLLSRASTVVVLDEPYIRLARAKGLRERQVAMGHAMRNALLPVFTTLTLAVGTMLSGAVVVETVFSYPGLGKLTYDAVTTRDYPLLQGAFLLATIGIIAANIVADLTYPLIDPRVRRRRAETAEPSPQEAVSS</sequence>
<evidence type="ECO:0000313" key="9">
    <source>
        <dbReference type="EMBL" id="QMT01947.1"/>
    </source>
</evidence>
<evidence type="ECO:0000256" key="1">
    <source>
        <dbReference type="ARBA" id="ARBA00004651"/>
    </source>
</evidence>
<dbReference type="SUPFAM" id="SSF161098">
    <property type="entry name" value="MetI-like"/>
    <property type="match status" value="1"/>
</dbReference>
<dbReference type="InterPro" id="IPR000515">
    <property type="entry name" value="MetI-like"/>
</dbReference>
<keyword evidence="6 7" id="KW-0472">Membrane</keyword>
<keyword evidence="10" id="KW-1185">Reference proteome</keyword>
<dbReference type="PANTHER" id="PTHR43376">
    <property type="entry name" value="OLIGOPEPTIDE TRANSPORT SYSTEM PERMEASE PROTEIN"/>
    <property type="match status" value="1"/>
</dbReference>
<feature type="transmembrane region" description="Helical" evidence="7">
    <location>
        <begin position="104"/>
        <end position="129"/>
    </location>
</feature>
<dbReference type="AlphaFoldDB" id="A0A7D7R312"/>
<dbReference type="Pfam" id="PF19300">
    <property type="entry name" value="BPD_transp_1_N"/>
    <property type="match status" value="1"/>
</dbReference>
<organism evidence="9 10">
    <name type="scientific">Gordonia jinghuaiqii</name>
    <dbReference type="NCBI Taxonomy" id="2758710"/>
    <lineage>
        <taxon>Bacteria</taxon>
        <taxon>Bacillati</taxon>
        <taxon>Actinomycetota</taxon>
        <taxon>Actinomycetes</taxon>
        <taxon>Mycobacteriales</taxon>
        <taxon>Gordoniaceae</taxon>
        <taxon>Gordonia</taxon>
    </lineage>
</organism>
<dbReference type="Proteomes" id="UP000515663">
    <property type="component" value="Chromosome"/>
</dbReference>
<proteinExistence type="inferred from homology"/>
<evidence type="ECO:0000256" key="5">
    <source>
        <dbReference type="ARBA" id="ARBA00022989"/>
    </source>
</evidence>
<reference evidence="10" key="1">
    <citation type="submission" date="2020-07" db="EMBL/GenBank/DDBJ databases">
        <title>novel species isolated from the respiratory tract of Marmot.</title>
        <authorList>
            <person name="Zhang G."/>
        </authorList>
    </citation>
    <scope>NUCLEOTIDE SEQUENCE [LARGE SCALE GENOMIC DNA]</scope>
    <source>
        <strain evidence="10">686</strain>
    </source>
</reference>
<dbReference type="EMBL" id="CP059491">
    <property type="protein sequence ID" value="QMT01947.1"/>
    <property type="molecule type" value="Genomic_DNA"/>
</dbReference>
<dbReference type="CDD" id="cd06261">
    <property type="entry name" value="TM_PBP2"/>
    <property type="match status" value="1"/>
</dbReference>
<evidence type="ECO:0000256" key="6">
    <source>
        <dbReference type="ARBA" id="ARBA00023136"/>
    </source>
</evidence>
<dbReference type="InterPro" id="IPR045621">
    <property type="entry name" value="BPD_transp_1_N"/>
</dbReference>
<feature type="transmembrane region" description="Helical" evidence="7">
    <location>
        <begin position="246"/>
        <end position="272"/>
    </location>
</feature>
<evidence type="ECO:0000313" key="10">
    <source>
        <dbReference type="Proteomes" id="UP000515663"/>
    </source>
</evidence>
<keyword evidence="3" id="KW-1003">Cell membrane</keyword>
<comment type="similarity">
    <text evidence="7">Belongs to the binding-protein-dependent transport system permease family.</text>
</comment>
<comment type="subcellular location">
    <subcellularLocation>
        <location evidence="1 7">Cell membrane</location>
        <topology evidence="1 7">Multi-pass membrane protein</topology>
    </subcellularLocation>
</comment>
<feature type="domain" description="ABC transmembrane type-1" evidence="8">
    <location>
        <begin position="102"/>
        <end position="311"/>
    </location>
</feature>
<dbReference type="GO" id="GO:0055085">
    <property type="term" value="P:transmembrane transport"/>
    <property type="evidence" value="ECO:0007669"/>
    <property type="project" value="InterPro"/>
</dbReference>
<keyword evidence="2 7" id="KW-0813">Transport</keyword>
<feature type="transmembrane region" description="Helical" evidence="7">
    <location>
        <begin position="189"/>
        <end position="210"/>
    </location>
</feature>
<dbReference type="KEGG" id="gji:H1R19_01770"/>
<evidence type="ECO:0000256" key="2">
    <source>
        <dbReference type="ARBA" id="ARBA00022448"/>
    </source>
</evidence>
<dbReference type="PROSITE" id="PS50928">
    <property type="entry name" value="ABC_TM1"/>
    <property type="match status" value="1"/>
</dbReference>
<evidence type="ECO:0000259" key="8">
    <source>
        <dbReference type="PROSITE" id="PS50928"/>
    </source>
</evidence>
<evidence type="ECO:0000256" key="3">
    <source>
        <dbReference type="ARBA" id="ARBA00022475"/>
    </source>
</evidence>
<accession>A0A7D7R312</accession>
<protein>
    <submittedName>
        <fullName evidence="9">ABC transporter permease</fullName>
    </submittedName>
</protein>
<feature type="transmembrane region" description="Helical" evidence="7">
    <location>
        <begin position="16"/>
        <end position="34"/>
    </location>
</feature>
<gene>
    <name evidence="9" type="ORF">H1R19_01770</name>
</gene>
<feature type="transmembrane region" description="Helical" evidence="7">
    <location>
        <begin position="292"/>
        <end position="318"/>
    </location>
</feature>
<dbReference type="GO" id="GO:0005886">
    <property type="term" value="C:plasma membrane"/>
    <property type="evidence" value="ECO:0007669"/>
    <property type="project" value="UniProtKB-SubCell"/>
</dbReference>
<keyword evidence="4 7" id="KW-0812">Transmembrane</keyword>
<dbReference type="Pfam" id="PF00528">
    <property type="entry name" value="BPD_transp_1"/>
    <property type="match status" value="1"/>
</dbReference>
<dbReference type="InterPro" id="IPR035906">
    <property type="entry name" value="MetI-like_sf"/>
</dbReference>
<feature type="transmembrane region" description="Helical" evidence="7">
    <location>
        <begin position="150"/>
        <end position="169"/>
    </location>
</feature>
<dbReference type="RefSeq" id="WP_219850404.1">
    <property type="nucleotide sequence ID" value="NZ_CP059491.1"/>
</dbReference>
<keyword evidence="5 7" id="KW-1133">Transmembrane helix</keyword>
<name>A0A7D7R312_9ACTN</name>
<dbReference type="PANTHER" id="PTHR43376:SF1">
    <property type="entry name" value="OLIGOPEPTIDE TRANSPORT SYSTEM PERMEASE PROTEIN"/>
    <property type="match status" value="1"/>
</dbReference>
<dbReference type="Gene3D" id="1.10.3720.10">
    <property type="entry name" value="MetI-like"/>
    <property type="match status" value="1"/>
</dbReference>
<evidence type="ECO:0000256" key="7">
    <source>
        <dbReference type="RuleBase" id="RU363032"/>
    </source>
</evidence>